<keyword evidence="3" id="KW-0285">Flavoprotein</keyword>
<dbReference type="InterPro" id="IPR023753">
    <property type="entry name" value="FAD/NAD-binding_dom"/>
</dbReference>
<proteinExistence type="predicted"/>
<dbReference type="EMBL" id="CP117416">
    <property type="protein sequence ID" value="WCT53969.1"/>
    <property type="molecule type" value="Genomic_DNA"/>
</dbReference>
<dbReference type="InterPro" id="IPR036188">
    <property type="entry name" value="FAD/NAD-bd_sf"/>
</dbReference>
<comment type="cofactor">
    <cofactor evidence="1">
        <name>FAD</name>
        <dbReference type="ChEBI" id="CHEBI:57692"/>
    </cofactor>
</comment>
<reference evidence="6 7" key="1">
    <citation type="submission" date="2023-02" db="EMBL/GenBank/DDBJ databases">
        <title>Genome sequence of Paenibacillus kyungheensis KACC 18744.</title>
        <authorList>
            <person name="Kim S."/>
            <person name="Heo J."/>
            <person name="Kwon S.-W."/>
        </authorList>
    </citation>
    <scope>NUCLEOTIDE SEQUENCE [LARGE SCALE GENOMIC DNA]</scope>
    <source>
        <strain evidence="6 7">KACC 18744</strain>
    </source>
</reference>
<keyword evidence="4" id="KW-0560">Oxidoreductase</keyword>
<evidence type="ECO:0000313" key="6">
    <source>
        <dbReference type="EMBL" id="WCT53969.1"/>
    </source>
</evidence>
<organism evidence="6 7">
    <name type="scientific">Paenibacillus kyungheensis</name>
    <dbReference type="NCBI Taxonomy" id="1452732"/>
    <lineage>
        <taxon>Bacteria</taxon>
        <taxon>Bacillati</taxon>
        <taxon>Bacillota</taxon>
        <taxon>Bacilli</taxon>
        <taxon>Bacillales</taxon>
        <taxon>Paenibacillaceae</taxon>
        <taxon>Paenibacillus</taxon>
    </lineage>
</organism>
<evidence type="ECO:0000313" key="7">
    <source>
        <dbReference type="Proteomes" id="UP001220509"/>
    </source>
</evidence>
<dbReference type="PANTHER" id="PTHR48105">
    <property type="entry name" value="THIOREDOXIN REDUCTASE 1-RELATED-RELATED"/>
    <property type="match status" value="1"/>
</dbReference>
<dbReference type="Proteomes" id="UP001220509">
    <property type="component" value="Chromosome"/>
</dbReference>
<dbReference type="Pfam" id="PF07992">
    <property type="entry name" value="Pyr_redox_2"/>
    <property type="match status" value="1"/>
</dbReference>
<accession>A0AAX3LWY3</accession>
<comment type="subunit">
    <text evidence="2">Homodimer.</text>
</comment>
<evidence type="ECO:0000256" key="4">
    <source>
        <dbReference type="ARBA" id="ARBA00023002"/>
    </source>
</evidence>
<evidence type="ECO:0000256" key="3">
    <source>
        <dbReference type="ARBA" id="ARBA00022630"/>
    </source>
</evidence>
<sequence length="306" mass="33354">MEQLVDVIIVGGGPAGLNAALVLGRARKKVLVIDEELPRNRVTKESHGFLTRDGVTPATFRHIAREQISVYPSVQFVKDTVIRATGQDRDFEMTTIQGNTYRGKKILFATGMKDRPLAIAGLQEVYGKSAFVCPYCDGWELRDQPLALIVSGGMALHLAKTISGWTDQFTICTHGTEDWSEEEKEELEQRHISIVTSPIQQIQSDTGMVKQIVFEDGTSLSCTGIFFAPELEAGSEVPQMLGCELADTGMVIVDEFGKTNIAGVYSAGDSASRKYQVVAAASMGSMAAISINSELLEKAWKSKVML</sequence>
<dbReference type="KEGG" id="pka:PQ456_12185"/>
<name>A0AAX3LWY3_9BACL</name>
<dbReference type="SUPFAM" id="SSF51905">
    <property type="entry name" value="FAD/NAD(P)-binding domain"/>
    <property type="match status" value="1"/>
</dbReference>
<keyword evidence="7" id="KW-1185">Reference proteome</keyword>
<protein>
    <submittedName>
        <fullName evidence="6">NAD(P)/FAD-dependent oxidoreductase</fullName>
    </submittedName>
</protein>
<dbReference type="GO" id="GO:0016491">
    <property type="term" value="F:oxidoreductase activity"/>
    <property type="evidence" value="ECO:0007669"/>
    <property type="project" value="UniProtKB-KW"/>
</dbReference>
<dbReference type="PRINTS" id="PR00469">
    <property type="entry name" value="PNDRDTASEII"/>
</dbReference>
<dbReference type="InterPro" id="IPR050097">
    <property type="entry name" value="Ferredoxin-NADP_redctase_2"/>
</dbReference>
<evidence type="ECO:0000259" key="5">
    <source>
        <dbReference type="Pfam" id="PF07992"/>
    </source>
</evidence>
<dbReference type="PRINTS" id="PR00368">
    <property type="entry name" value="FADPNR"/>
</dbReference>
<evidence type="ECO:0000256" key="1">
    <source>
        <dbReference type="ARBA" id="ARBA00001974"/>
    </source>
</evidence>
<dbReference type="AlphaFoldDB" id="A0AAX3LWY3"/>
<gene>
    <name evidence="6" type="ORF">PQ456_12185</name>
</gene>
<dbReference type="RefSeq" id="WP_273612525.1">
    <property type="nucleotide sequence ID" value="NZ_CP117416.1"/>
</dbReference>
<dbReference type="Gene3D" id="3.50.50.60">
    <property type="entry name" value="FAD/NAD(P)-binding domain"/>
    <property type="match status" value="2"/>
</dbReference>
<feature type="domain" description="FAD/NAD(P)-binding" evidence="5">
    <location>
        <begin position="6"/>
        <end position="282"/>
    </location>
</feature>
<evidence type="ECO:0000256" key="2">
    <source>
        <dbReference type="ARBA" id="ARBA00011738"/>
    </source>
</evidence>